<evidence type="ECO:0000256" key="4">
    <source>
        <dbReference type="ARBA" id="ARBA00022787"/>
    </source>
</evidence>
<comment type="similarity">
    <text evidence="2">Belongs to the metaxin family.</text>
</comment>
<keyword evidence="3" id="KW-0813">Transport</keyword>
<dbReference type="EMBL" id="VXIS01000025">
    <property type="protein sequence ID" value="KAA8912320.1"/>
    <property type="molecule type" value="Genomic_DNA"/>
</dbReference>
<dbReference type="PANTHER" id="PTHR12289">
    <property type="entry name" value="METAXIN RELATED"/>
    <property type="match status" value="1"/>
</dbReference>
<evidence type="ECO:0000256" key="6">
    <source>
        <dbReference type="ARBA" id="ARBA00023128"/>
    </source>
</evidence>
<keyword evidence="5" id="KW-0653">Protein transport</keyword>
<evidence type="ECO:0000256" key="2">
    <source>
        <dbReference type="ARBA" id="ARBA00009170"/>
    </source>
</evidence>
<feature type="domain" description="Mitochondrial outer membrane transport complex Sam37/metaxin N-terminal" evidence="9">
    <location>
        <begin position="20"/>
        <end position="147"/>
    </location>
</feature>
<feature type="region of interest" description="Disordered" evidence="8">
    <location>
        <begin position="368"/>
        <end position="401"/>
    </location>
</feature>
<dbReference type="InterPro" id="IPR036282">
    <property type="entry name" value="Glutathione-S-Trfase_C_sf"/>
</dbReference>
<protein>
    <submittedName>
        <fullName evidence="11">Tom37 C-terminal domain-containing protein</fullName>
    </submittedName>
</protein>
<organism evidence="11 12">
    <name type="scientific">Sphaerosporella brunnea</name>
    <dbReference type="NCBI Taxonomy" id="1250544"/>
    <lineage>
        <taxon>Eukaryota</taxon>
        <taxon>Fungi</taxon>
        <taxon>Dikarya</taxon>
        <taxon>Ascomycota</taxon>
        <taxon>Pezizomycotina</taxon>
        <taxon>Pezizomycetes</taxon>
        <taxon>Pezizales</taxon>
        <taxon>Pyronemataceae</taxon>
        <taxon>Sphaerosporella</taxon>
    </lineage>
</organism>
<feature type="domain" description="Metaxin glutathione S-transferase" evidence="10">
    <location>
        <begin position="217"/>
        <end position="270"/>
    </location>
</feature>
<comment type="caution">
    <text evidence="11">The sequence shown here is derived from an EMBL/GenBank/DDBJ whole genome shotgun (WGS) entry which is preliminary data.</text>
</comment>
<dbReference type="AlphaFoldDB" id="A0A5J5F706"/>
<comment type="subcellular location">
    <subcellularLocation>
        <location evidence="1">Mitochondrion outer membrane</location>
    </subcellularLocation>
</comment>
<evidence type="ECO:0000256" key="3">
    <source>
        <dbReference type="ARBA" id="ARBA00022448"/>
    </source>
</evidence>
<dbReference type="InterPro" id="IPR050931">
    <property type="entry name" value="Mito_Protein_Transport_Metaxin"/>
</dbReference>
<gene>
    <name evidence="11" type="ORF">FN846DRAFT_903665</name>
</gene>
<dbReference type="GO" id="GO:0015031">
    <property type="term" value="P:protein transport"/>
    <property type="evidence" value="ECO:0007669"/>
    <property type="project" value="UniProtKB-KW"/>
</dbReference>
<feature type="compositionally biased region" description="Basic and acidic residues" evidence="8">
    <location>
        <begin position="376"/>
        <end position="385"/>
    </location>
</feature>
<sequence length="401" mass="44545">MLELHVWGPGFGLPSIDPQCLAAIAYLNLLLPRSEWKLVPSSNPLLSPNKQLPALLVTSPRPVWISGLPQIVAYFSQLPSPLDLEADLTPRERATSLALSALIQARAQPIIDLALWVDRKNYAAVTRPLIAGMLPWPMSWIEPGTRRVAARERVSVLGMAKEEEKERAPVIGETVGERAVREAEGGANVARRGEIGRELALKRVLAELVEPLLKQVLMSDGPFLLGEVPSVVDCVALGYLSCLLMPECPNDWAGEGLRKRERLAAYVHDMRARMLQGVQVGKVEKADLPWLGGVLVDGFKRTVEEWTGKKGDEEWRDEDPLVEEKKRKAAMARRREWWKSVAFVLAGVVGMGTYVVWSGIVAIGHVEDEEEEAEEEHMKDTVVRGDEEDEDGDIVRDGHEE</sequence>
<dbReference type="PANTHER" id="PTHR12289:SF41">
    <property type="entry name" value="FAILED AXON CONNECTIONS-RELATED"/>
    <property type="match status" value="1"/>
</dbReference>
<evidence type="ECO:0000256" key="7">
    <source>
        <dbReference type="ARBA" id="ARBA00023136"/>
    </source>
</evidence>
<dbReference type="Pfam" id="PF10568">
    <property type="entry name" value="Tom37"/>
    <property type="match status" value="1"/>
</dbReference>
<proteinExistence type="inferred from homology"/>
<accession>A0A5J5F706</accession>
<dbReference type="Pfam" id="PF17171">
    <property type="entry name" value="GST_C_6"/>
    <property type="match status" value="1"/>
</dbReference>
<evidence type="ECO:0000313" key="12">
    <source>
        <dbReference type="Proteomes" id="UP000326924"/>
    </source>
</evidence>
<dbReference type="InParanoid" id="A0A5J5F706"/>
<name>A0A5J5F706_9PEZI</name>
<dbReference type="GO" id="GO:0001401">
    <property type="term" value="C:SAM complex"/>
    <property type="evidence" value="ECO:0007669"/>
    <property type="project" value="InterPro"/>
</dbReference>
<evidence type="ECO:0000256" key="5">
    <source>
        <dbReference type="ARBA" id="ARBA00022927"/>
    </source>
</evidence>
<dbReference type="GO" id="GO:0007005">
    <property type="term" value="P:mitochondrion organization"/>
    <property type="evidence" value="ECO:0007669"/>
    <property type="project" value="TreeGrafter"/>
</dbReference>
<dbReference type="CDD" id="cd03078">
    <property type="entry name" value="GST_N_Metaxin1_like"/>
    <property type="match status" value="1"/>
</dbReference>
<dbReference type="Proteomes" id="UP000326924">
    <property type="component" value="Unassembled WGS sequence"/>
</dbReference>
<dbReference type="InterPro" id="IPR019564">
    <property type="entry name" value="Sam37/metaxin_N"/>
</dbReference>
<keyword evidence="7" id="KW-0472">Membrane</keyword>
<dbReference type="OrthoDB" id="5835136at2759"/>
<evidence type="ECO:0000313" key="11">
    <source>
        <dbReference type="EMBL" id="KAA8912320.1"/>
    </source>
</evidence>
<keyword evidence="4" id="KW-1000">Mitochondrion outer membrane</keyword>
<keyword evidence="6" id="KW-0496">Mitochondrion</keyword>
<evidence type="ECO:0000256" key="1">
    <source>
        <dbReference type="ARBA" id="ARBA00004294"/>
    </source>
</evidence>
<reference evidence="11 12" key="1">
    <citation type="submission" date="2019-09" db="EMBL/GenBank/DDBJ databases">
        <title>Draft genome of the ectomycorrhizal ascomycete Sphaerosporella brunnea.</title>
        <authorList>
            <consortium name="DOE Joint Genome Institute"/>
            <person name="Benucci G.M."/>
            <person name="Marozzi G."/>
            <person name="Antonielli L."/>
            <person name="Sanchez S."/>
            <person name="Marco P."/>
            <person name="Wang X."/>
            <person name="Falini L.B."/>
            <person name="Barry K."/>
            <person name="Haridas S."/>
            <person name="Lipzen A."/>
            <person name="Labutti K."/>
            <person name="Grigoriev I.V."/>
            <person name="Murat C."/>
            <person name="Martin F."/>
            <person name="Albertini E."/>
            <person name="Donnini D."/>
            <person name="Bonito G."/>
        </authorList>
    </citation>
    <scope>NUCLEOTIDE SEQUENCE [LARGE SCALE GENOMIC DNA]</scope>
    <source>
        <strain evidence="11 12">Sb_GMNB300</strain>
    </source>
</reference>
<dbReference type="SUPFAM" id="SSF47616">
    <property type="entry name" value="GST C-terminal domain-like"/>
    <property type="match status" value="1"/>
</dbReference>
<evidence type="ECO:0000256" key="8">
    <source>
        <dbReference type="SAM" id="MobiDB-lite"/>
    </source>
</evidence>
<dbReference type="InterPro" id="IPR033468">
    <property type="entry name" value="Metaxin_GST"/>
</dbReference>
<keyword evidence="12" id="KW-1185">Reference proteome</keyword>
<evidence type="ECO:0000259" key="10">
    <source>
        <dbReference type="Pfam" id="PF17171"/>
    </source>
</evidence>
<evidence type="ECO:0000259" key="9">
    <source>
        <dbReference type="Pfam" id="PF10568"/>
    </source>
</evidence>